<dbReference type="Proteomes" id="UP000184038">
    <property type="component" value="Unassembled WGS sequence"/>
</dbReference>
<evidence type="ECO:0000313" key="6">
    <source>
        <dbReference type="EMBL" id="SHM93730.1"/>
    </source>
</evidence>
<dbReference type="Gene3D" id="2.160.20.10">
    <property type="entry name" value="Single-stranded right-handed beta-helix, Pectin lyase-like"/>
    <property type="match status" value="1"/>
</dbReference>
<organism evidence="6 7">
    <name type="scientific">Anaerosporobacter mobilis DSM 15930</name>
    <dbReference type="NCBI Taxonomy" id="1120996"/>
    <lineage>
        <taxon>Bacteria</taxon>
        <taxon>Bacillati</taxon>
        <taxon>Bacillota</taxon>
        <taxon>Clostridia</taxon>
        <taxon>Lachnospirales</taxon>
        <taxon>Lachnospiraceae</taxon>
        <taxon>Anaerosporobacter</taxon>
    </lineage>
</organism>
<evidence type="ECO:0000256" key="2">
    <source>
        <dbReference type="ARBA" id="ARBA00022801"/>
    </source>
</evidence>
<dbReference type="Pfam" id="PF12708">
    <property type="entry name" value="Pect-lyase_RHGA_epim"/>
    <property type="match status" value="1"/>
</dbReference>
<protein>
    <submittedName>
        <fullName evidence="6">Glycosyl hydrolases family 28</fullName>
    </submittedName>
</protein>
<dbReference type="InterPro" id="IPR024535">
    <property type="entry name" value="RHGA/B-epi-like_pectate_lyase"/>
</dbReference>
<dbReference type="SUPFAM" id="SSF51126">
    <property type="entry name" value="Pectin lyase-like"/>
    <property type="match status" value="1"/>
</dbReference>
<dbReference type="InterPro" id="IPR011050">
    <property type="entry name" value="Pectin_lyase_fold/virulence"/>
</dbReference>
<keyword evidence="2 4" id="KW-0378">Hydrolase</keyword>
<dbReference type="PANTHER" id="PTHR31339:SF9">
    <property type="entry name" value="PLASMIN AND FIBRONECTIN-BINDING PROTEIN A"/>
    <property type="match status" value="1"/>
</dbReference>
<dbReference type="InterPro" id="IPR000743">
    <property type="entry name" value="Glyco_hydro_28"/>
</dbReference>
<keyword evidence="3 4" id="KW-0326">Glycosidase</keyword>
<sequence length="452" mass="51190">MKTYYNAKDFGAKADGVTKDTKAIQEAINLCNKQGGGTVLLEEGTFVSGTLYLRSNVYIEIAVSAKLLASPNIEDYGADTHYNRYRNEKDMDRCFIYAQEAENIGLYGHGEINGNAEAFPNEGSIYRPMMIRLLRCSHIHISDLKLYDSAAWTIAFLDSSYIWTEGLDICNEKRYNGDGLDFDGCSHVFVNNCRIKGTDDNLCLQASSKEYPVKNIHIFNCEFTSICAAIRIGLKSIGSISEVTIHNCTMYNVWREGIKLECTEGGNISDIMVSNIVMRNVRRPIYAILNNRFLPGGLGSSVELTDMPDIGTMKRILFSNIFATDDEEMKETHLRFHKDIMGSPRFNGIRMDAEDNHPIEQIMIDHLVYTTIGGVKREEIPEEYPEVLDQKIHPGISCSENYFPDWSRATFMDIRNVRGVSLKSVQFHAMQQDEREAVILEKCSILHKEITI</sequence>
<evidence type="ECO:0000313" key="7">
    <source>
        <dbReference type="Proteomes" id="UP000184038"/>
    </source>
</evidence>
<dbReference type="GO" id="GO:0005975">
    <property type="term" value="P:carbohydrate metabolic process"/>
    <property type="evidence" value="ECO:0007669"/>
    <property type="project" value="InterPro"/>
</dbReference>
<gene>
    <name evidence="6" type="ORF">SAMN02746066_03993</name>
</gene>
<dbReference type="PANTHER" id="PTHR31339">
    <property type="entry name" value="PECTIN LYASE-RELATED"/>
    <property type="match status" value="1"/>
</dbReference>
<dbReference type="STRING" id="1120996.SAMN02746066_03993"/>
<dbReference type="OrthoDB" id="9795222at2"/>
<dbReference type="GO" id="GO:0004650">
    <property type="term" value="F:polygalacturonase activity"/>
    <property type="evidence" value="ECO:0007669"/>
    <property type="project" value="InterPro"/>
</dbReference>
<evidence type="ECO:0000259" key="5">
    <source>
        <dbReference type="Pfam" id="PF12708"/>
    </source>
</evidence>
<dbReference type="InterPro" id="IPR051801">
    <property type="entry name" value="GH28_Enzymes"/>
</dbReference>
<keyword evidence="7" id="KW-1185">Reference proteome</keyword>
<dbReference type="RefSeq" id="WP_073290663.1">
    <property type="nucleotide sequence ID" value="NZ_FRCP01000022.1"/>
</dbReference>
<dbReference type="InterPro" id="IPR012334">
    <property type="entry name" value="Pectin_lyas_fold"/>
</dbReference>
<proteinExistence type="inferred from homology"/>
<name>A0A1M7MRM6_9FIRM</name>
<accession>A0A1M7MRM6</accession>
<evidence type="ECO:0000256" key="3">
    <source>
        <dbReference type="ARBA" id="ARBA00023295"/>
    </source>
</evidence>
<dbReference type="EMBL" id="FRCP01000022">
    <property type="protein sequence ID" value="SHM93730.1"/>
    <property type="molecule type" value="Genomic_DNA"/>
</dbReference>
<comment type="similarity">
    <text evidence="1 4">Belongs to the glycosyl hydrolase 28 family.</text>
</comment>
<feature type="domain" description="Rhamnogalacturonase A/B/Epimerase-like pectate lyase" evidence="5">
    <location>
        <begin position="5"/>
        <end position="51"/>
    </location>
</feature>
<dbReference type="Pfam" id="PF00295">
    <property type="entry name" value="Glyco_hydro_28"/>
    <property type="match status" value="1"/>
</dbReference>
<reference evidence="6 7" key="1">
    <citation type="submission" date="2016-11" db="EMBL/GenBank/DDBJ databases">
        <authorList>
            <person name="Jaros S."/>
            <person name="Januszkiewicz K."/>
            <person name="Wedrychowicz H."/>
        </authorList>
    </citation>
    <scope>NUCLEOTIDE SEQUENCE [LARGE SCALE GENOMIC DNA]</scope>
    <source>
        <strain evidence="6 7">DSM 15930</strain>
    </source>
</reference>
<evidence type="ECO:0000256" key="1">
    <source>
        <dbReference type="ARBA" id="ARBA00008834"/>
    </source>
</evidence>
<evidence type="ECO:0000256" key="4">
    <source>
        <dbReference type="RuleBase" id="RU361169"/>
    </source>
</evidence>
<dbReference type="AlphaFoldDB" id="A0A1M7MRM6"/>